<evidence type="ECO:0000313" key="2">
    <source>
        <dbReference type="EMBL" id="TXK64356.1"/>
    </source>
</evidence>
<evidence type="ECO:0000256" key="1">
    <source>
        <dbReference type="SAM" id="SignalP"/>
    </source>
</evidence>
<gene>
    <name evidence="2" type="ORF">FU658_05500</name>
</gene>
<dbReference type="AlphaFoldDB" id="A0A5C8KTJ2"/>
<keyword evidence="1" id="KW-0732">Signal</keyword>
<organism evidence="2 3">
    <name type="scientific">Alkalisalibacterium limincola</name>
    <dbReference type="NCBI Taxonomy" id="2699169"/>
    <lineage>
        <taxon>Bacteria</taxon>
        <taxon>Pseudomonadati</taxon>
        <taxon>Pseudomonadota</taxon>
        <taxon>Gammaproteobacteria</taxon>
        <taxon>Lysobacterales</taxon>
        <taxon>Lysobacteraceae</taxon>
        <taxon>Alkalisalibacterium</taxon>
    </lineage>
</organism>
<dbReference type="PROSITE" id="PS51257">
    <property type="entry name" value="PROKAR_LIPOPROTEIN"/>
    <property type="match status" value="1"/>
</dbReference>
<proteinExistence type="predicted"/>
<comment type="caution">
    <text evidence="2">The sequence shown here is derived from an EMBL/GenBank/DDBJ whole genome shotgun (WGS) entry which is preliminary data.</text>
</comment>
<evidence type="ECO:0000313" key="3">
    <source>
        <dbReference type="Proteomes" id="UP000321248"/>
    </source>
</evidence>
<feature type="chain" id="PRO_5022701726" evidence="1">
    <location>
        <begin position="18"/>
        <end position="73"/>
    </location>
</feature>
<dbReference type="EMBL" id="VRTS01000003">
    <property type="protein sequence ID" value="TXK64356.1"/>
    <property type="molecule type" value="Genomic_DNA"/>
</dbReference>
<reference evidence="2 3" key="1">
    <citation type="submission" date="2019-08" db="EMBL/GenBank/DDBJ databases">
        <authorList>
            <person name="Karlyshev A.V."/>
        </authorList>
    </citation>
    <scope>NUCLEOTIDE SEQUENCE [LARGE SCALE GENOMIC DNA]</scope>
    <source>
        <strain evidence="2 3">Alg18-2.2</strain>
    </source>
</reference>
<dbReference type="Proteomes" id="UP000321248">
    <property type="component" value="Unassembled WGS sequence"/>
</dbReference>
<protein>
    <submittedName>
        <fullName evidence="2">Uncharacterized protein</fullName>
    </submittedName>
</protein>
<accession>A0A5C8KTJ2</accession>
<keyword evidence="3" id="KW-1185">Reference proteome</keyword>
<feature type="signal peptide" evidence="1">
    <location>
        <begin position="1"/>
        <end position="17"/>
    </location>
</feature>
<sequence length="73" mass="7561">MKTAACVVWMAAVAVLAGCAGGPAVSWGNTDRSDEKRAEALCRAEAGRGPGTAGAEAAYQACMAEFRRPDRED</sequence>
<name>A0A5C8KTJ2_9GAMM</name>
<dbReference type="RefSeq" id="WP_147891168.1">
    <property type="nucleotide sequence ID" value="NZ_VRTS01000003.1"/>
</dbReference>